<dbReference type="Proteomes" id="UP000734854">
    <property type="component" value="Unassembled WGS sequence"/>
</dbReference>
<evidence type="ECO:0000256" key="3">
    <source>
        <dbReference type="ARBA" id="ARBA00022679"/>
    </source>
</evidence>
<comment type="catalytic activity">
    <reaction evidence="8">
        <text>DNA(n) + a 2'-deoxyribonucleoside 5'-triphosphate = DNA(n+1) + diphosphate</text>
        <dbReference type="Rhea" id="RHEA:22508"/>
        <dbReference type="Rhea" id="RHEA-COMP:17339"/>
        <dbReference type="Rhea" id="RHEA-COMP:17340"/>
        <dbReference type="ChEBI" id="CHEBI:33019"/>
        <dbReference type="ChEBI" id="CHEBI:61560"/>
        <dbReference type="ChEBI" id="CHEBI:173112"/>
        <dbReference type="EC" id="2.7.7.7"/>
    </reaction>
</comment>
<dbReference type="SUPFAM" id="SSF53098">
    <property type="entry name" value="Ribonuclease H-like"/>
    <property type="match status" value="1"/>
</dbReference>
<evidence type="ECO:0000313" key="12">
    <source>
        <dbReference type="Proteomes" id="UP000734854"/>
    </source>
</evidence>
<sequence>MEQRWALATIERLRAGQLSTRAALHERAIRIESLTRLLLGVAPRLRLSSRPPISTKSLPLVEAEWDRTNTTKDLQQEVSNGVPFTLSSEQVFMFYGIGIGIRMYSKADSTDFLGKAIPLYDSSILIPKRGVYDKIIKLVQIYAERYKDAVIKRVFIRVYYKHNSPLPELADLNKKSSIELLTAIMDVMAHDVVCDELPDVQSLLRKKSRIPKVITSLKRKSLKCEPRAFIVADIETVLVNDVHTPYAIGYLEIDPSMDLSSIASSSVNIFYSEDHIHAFDKIEKLAKTFFPSLGTKGSIAHDDVSLSNLQVLREEYIRYLRQDIILLGGVMLKAQEMCLSKYNIDIENIMTLSALSLHIFRSNYLDDKKSRIYLLNRNQDTFIRCGYYGGHADVYKPMGENFFFYDINSLYPYVMKKYPMPCGEPVWRNHLEKVELETLYGFFEAYVECPSHISRPFLPDPNDNTLVFPTGSFVAVYYSEELKYARKLNYQILPLRGYMFEKTSSPFEGFVSSLYESRKEAKKEGSEAKCDCSIELKRTERNEELLEFPRRCGSYLWWNKKTRIAGERSLEGMLDVGRVESSSVPVESYAPVVGASCLSVGVLESFLFRLLFEPIPFSHTLRFHESFLSKEEVRDLGYEHRDVAIVHVRQTKYADGFRAKDRRNELYGHKLQPRRSHVAPSFSRRPVYTSRCSYLTLETALLLKARTDSTGTNGDKGADSLHCSAGARVILIRSSCMRSASEISSESSKSLVCFRDAAYVHGTSIATCEWRNAYPSGKEKTFQYDLERNENLSFNRDRYSPINGPKSRFSDGEVLIIQWNKTSFLTGQTWAIRYEGITRAQLIFSTLLLGLAKMISLGRCPWSRPTSTEFSNRTLSRMRGLLSRPLEDEAQVKAEVQEKESRSVQQSMAKLNLGVSRATREGSEEDRTGHPSHPRKTVERGETIPSFSRRGQLTAVQASEQGPASKSLVNHSFYIALEQKEIQEIVAQVSKTVPNLIQEKERRAYYGA</sequence>
<feature type="region of interest" description="Disordered" evidence="9">
    <location>
        <begin position="914"/>
        <end position="950"/>
    </location>
</feature>
<evidence type="ECO:0000256" key="6">
    <source>
        <dbReference type="ARBA" id="ARBA00022932"/>
    </source>
</evidence>
<keyword evidence="5" id="KW-0235">DNA replication</keyword>
<evidence type="ECO:0000256" key="9">
    <source>
        <dbReference type="SAM" id="MobiDB-lite"/>
    </source>
</evidence>
<evidence type="ECO:0000256" key="2">
    <source>
        <dbReference type="ARBA" id="ARBA00012417"/>
    </source>
</evidence>
<evidence type="ECO:0000256" key="5">
    <source>
        <dbReference type="ARBA" id="ARBA00022705"/>
    </source>
</evidence>
<reference evidence="11 12" key="1">
    <citation type="submission" date="2020-08" db="EMBL/GenBank/DDBJ databases">
        <title>Plant Genome Project.</title>
        <authorList>
            <person name="Zhang R.-G."/>
        </authorList>
    </citation>
    <scope>NUCLEOTIDE SEQUENCE [LARGE SCALE GENOMIC DNA]</scope>
    <source>
        <tissue evidence="11">Rhizome</tissue>
    </source>
</reference>
<dbReference type="PANTHER" id="PTHR33568:SF3">
    <property type="entry name" value="DNA-DIRECTED DNA POLYMERASE"/>
    <property type="match status" value="1"/>
</dbReference>
<feature type="compositionally biased region" description="Basic and acidic residues" evidence="9">
    <location>
        <begin position="918"/>
        <end position="929"/>
    </location>
</feature>
<accession>A0A8J5ELK6</accession>
<dbReference type="GO" id="GO:0000166">
    <property type="term" value="F:nucleotide binding"/>
    <property type="evidence" value="ECO:0007669"/>
    <property type="project" value="InterPro"/>
</dbReference>
<geneLocation type="mitochondrion" evidence="11"/>
<dbReference type="Pfam" id="PF03175">
    <property type="entry name" value="DNA_pol_B_2"/>
    <property type="match status" value="1"/>
</dbReference>
<dbReference type="InterPro" id="IPR023211">
    <property type="entry name" value="DNA_pol_palm_dom_sf"/>
</dbReference>
<organism evidence="11 12">
    <name type="scientific">Zingiber officinale</name>
    <name type="common">Ginger</name>
    <name type="synonym">Amomum zingiber</name>
    <dbReference type="NCBI Taxonomy" id="94328"/>
    <lineage>
        <taxon>Eukaryota</taxon>
        <taxon>Viridiplantae</taxon>
        <taxon>Streptophyta</taxon>
        <taxon>Embryophyta</taxon>
        <taxon>Tracheophyta</taxon>
        <taxon>Spermatophyta</taxon>
        <taxon>Magnoliopsida</taxon>
        <taxon>Liliopsida</taxon>
        <taxon>Zingiberales</taxon>
        <taxon>Zingiberaceae</taxon>
        <taxon>Zingiber</taxon>
    </lineage>
</organism>
<dbReference type="GO" id="GO:0006260">
    <property type="term" value="P:DNA replication"/>
    <property type="evidence" value="ECO:0007669"/>
    <property type="project" value="UniProtKB-KW"/>
</dbReference>
<evidence type="ECO:0000256" key="7">
    <source>
        <dbReference type="ARBA" id="ARBA00023125"/>
    </source>
</evidence>
<dbReference type="EC" id="2.7.7.7" evidence="2"/>
<dbReference type="Gene3D" id="3.90.1600.10">
    <property type="entry name" value="Palm domain of DNA polymerase"/>
    <property type="match status" value="1"/>
</dbReference>
<keyword evidence="12" id="KW-1185">Reference proteome</keyword>
<keyword evidence="3" id="KW-0808">Transferase</keyword>
<comment type="similarity">
    <text evidence="1">Belongs to the DNA polymerase type-B family.</text>
</comment>
<evidence type="ECO:0000259" key="10">
    <source>
        <dbReference type="Pfam" id="PF03175"/>
    </source>
</evidence>
<dbReference type="EMBL" id="JACMSC010000025">
    <property type="protein sequence ID" value="KAG6467698.1"/>
    <property type="molecule type" value="Genomic_DNA"/>
</dbReference>
<keyword evidence="11" id="KW-0496">Mitochondrion</keyword>
<protein>
    <recommendedName>
        <fullName evidence="2">DNA-directed DNA polymerase</fullName>
        <ecNumber evidence="2">2.7.7.7</ecNumber>
    </recommendedName>
</protein>
<name>A0A8J5ELK6_ZINOF</name>
<dbReference type="GO" id="GO:0003887">
    <property type="term" value="F:DNA-directed DNA polymerase activity"/>
    <property type="evidence" value="ECO:0007669"/>
    <property type="project" value="UniProtKB-KW"/>
</dbReference>
<dbReference type="GO" id="GO:0003677">
    <property type="term" value="F:DNA binding"/>
    <property type="evidence" value="ECO:0007669"/>
    <property type="project" value="UniProtKB-KW"/>
</dbReference>
<evidence type="ECO:0000256" key="8">
    <source>
        <dbReference type="ARBA" id="ARBA00049244"/>
    </source>
</evidence>
<proteinExistence type="inferred from homology"/>
<evidence type="ECO:0000256" key="1">
    <source>
        <dbReference type="ARBA" id="ARBA00005755"/>
    </source>
</evidence>
<feature type="domain" description="DNA-directed DNA polymerase family B mitochondria/virus" evidence="10">
    <location>
        <begin position="310"/>
        <end position="528"/>
    </location>
</feature>
<gene>
    <name evidence="11" type="ORF">ZIOFF_074435</name>
</gene>
<dbReference type="AlphaFoldDB" id="A0A8J5ELK6"/>
<dbReference type="InterPro" id="IPR012337">
    <property type="entry name" value="RNaseH-like_sf"/>
</dbReference>
<keyword evidence="7" id="KW-0238">DNA-binding</keyword>
<keyword evidence="4" id="KW-0548">Nucleotidyltransferase</keyword>
<dbReference type="PANTHER" id="PTHR33568">
    <property type="entry name" value="DNA POLYMERASE"/>
    <property type="match status" value="1"/>
</dbReference>
<dbReference type="InterPro" id="IPR043502">
    <property type="entry name" value="DNA/RNA_pol_sf"/>
</dbReference>
<evidence type="ECO:0000256" key="4">
    <source>
        <dbReference type="ARBA" id="ARBA00022695"/>
    </source>
</evidence>
<dbReference type="InterPro" id="IPR004868">
    <property type="entry name" value="DNA-dir_DNA_pol_B_mt/vir"/>
</dbReference>
<dbReference type="SUPFAM" id="SSF56672">
    <property type="entry name" value="DNA/RNA polymerases"/>
    <property type="match status" value="1"/>
</dbReference>
<evidence type="ECO:0000313" key="11">
    <source>
        <dbReference type="EMBL" id="KAG6467698.1"/>
    </source>
</evidence>
<keyword evidence="6" id="KW-0239">DNA-directed DNA polymerase</keyword>
<comment type="caution">
    <text evidence="11">The sequence shown here is derived from an EMBL/GenBank/DDBJ whole genome shotgun (WGS) entry which is preliminary data.</text>
</comment>